<protein>
    <recommendedName>
        <fullName evidence="10">Odorant receptor</fullName>
    </recommendedName>
</protein>
<keyword evidence="9 10" id="KW-0807">Transducer</keyword>
<comment type="similarity">
    <text evidence="10">Belongs to the insect chemoreceptor superfamily. Heteromeric odorant receptor channel (TC 1.A.69) family.</text>
</comment>
<feature type="transmembrane region" description="Helical" evidence="10">
    <location>
        <begin position="345"/>
        <end position="368"/>
    </location>
</feature>
<accession>A0A834ICM7</accession>
<dbReference type="PANTHER" id="PTHR21137">
    <property type="entry name" value="ODORANT RECEPTOR"/>
    <property type="match status" value="1"/>
</dbReference>
<evidence type="ECO:0000256" key="5">
    <source>
        <dbReference type="ARBA" id="ARBA00022725"/>
    </source>
</evidence>
<feature type="transmembrane region" description="Helical" evidence="10">
    <location>
        <begin position="28"/>
        <end position="50"/>
    </location>
</feature>
<evidence type="ECO:0000256" key="8">
    <source>
        <dbReference type="ARBA" id="ARBA00023170"/>
    </source>
</evidence>
<comment type="caution">
    <text evidence="11">The sequence shown here is derived from an EMBL/GenBank/DDBJ whole genome shotgun (WGS) entry which is preliminary data.</text>
</comment>
<dbReference type="EMBL" id="JAACXV010009827">
    <property type="protein sequence ID" value="KAF7275560.1"/>
    <property type="molecule type" value="Genomic_DNA"/>
</dbReference>
<keyword evidence="7 10" id="KW-0472">Membrane</keyword>
<sequence length="378" mass="43199">MCQNFMLSLGTWKLTSNMSSRTRFWYHVYAYTFFGIFIVTCIFTAVKLVVMICTGGQITQVIEHMAKITLSVILIIKCRIYGGEEITKLIGTGMRDTNRAGKSSEKIRNIILENVKFCNNVNLVVVVLTIMAGSFYDINVFVEAYQFEKQHNFTIRPKHLMAVYYPFEENFYTVFICENVLVIYITLLSCAYQTLLNSIMVNAVAQIKVIQYHFGSYDEHGKNQLTEIVLQKKLKSVIHHHQDLIKTIEDLNDSINIAVLIEYYFSSVMIASMIIQFMNGVHMAFYGVMLVQVSFQLLLFGICADEIRTQSEAIATNIYFTNWYERSIPTKKLILFSMMRSAKPLMLTIGPFGAMTAESVIAIFKGAYSYLSLLSQGK</sequence>
<keyword evidence="6 10" id="KW-1133">Transmembrane helix</keyword>
<evidence type="ECO:0000256" key="3">
    <source>
        <dbReference type="ARBA" id="ARBA00022606"/>
    </source>
</evidence>
<evidence type="ECO:0000256" key="6">
    <source>
        <dbReference type="ARBA" id="ARBA00022989"/>
    </source>
</evidence>
<dbReference type="OrthoDB" id="7540137at2759"/>
<dbReference type="GO" id="GO:0004984">
    <property type="term" value="F:olfactory receptor activity"/>
    <property type="evidence" value="ECO:0007669"/>
    <property type="project" value="InterPro"/>
</dbReference>
<organism evidence="11 12">
    <name type="scientific">Rhynchophorus ferrugineus</name>
    <name type="common">Red palm weevil</name>
    <name type="synonym">Curculio ferrugineus</name>
    <dbReference type="NCBI Taxonomy" id="354439"/>
    <lineage>
        <taxon>Eukaryota</taxon>
        <taxon>Metazoa</taxon>
        <taxon>Ecdysozoa</taxon>
        <taxon>Arthropoda</taxon>
        <taxon>Hexapoda</taxon>
        <taxon>Insecta</taxon>
        <taxon>Pterygota</taxon>
        <taxon>Neoptera</taxon>
        <taxon>Endopterygota</taxon>
        <taxon>Coleoptera</taxon>
        <taxon>Polyphaga</taxon>
        <taxon>Cucujiformia</taxon>
        <taxon>Curculionidae</taxon>
        <taxon>Dryophthorinae</taxon>
        <taxon>Rhynchophorus</taxon>
    </lineage>
</organism>
<feature type="transmembrane region" description="Helical" evidence="10">
    <location>
        <begin position="171"/>
        <end position="192"/>
    </location>
</feature>
<keyword evidence="8 10" id="KW-0675">Receptor</keyword>
<dbReference type="GO" id="GO:0007165">
    <property type="term" value="P:signal transduction"/>
    <property type="evidence" value="ECO:0007669"/>
    <property type="project" value="UniProtKB-KW"/>
</dbReference>
<feature type="transmembrane region" description="Helical" evidence="10">
    <location>
        <begin position="284"/>
        <end position="304"/>
    </location>
</feature>
<keyword evidence="4 10" id="KW-0812">Transmembrane</keyword>
<dbReference type="AlphaFoldDB" id="A0A834ICM7"/>
<dbReference type="GO" id="GO:0005549">
    <property type="term" value="F:odorant binding"/>
    <property type="evidence" value="ECO:0007669"/>
    <property type="project" value="InterPro"/>
</dbReference>
<comment type="caution">
    <text evidence="10">Lacks conserved residue(s) required for the propagation of feature annotation.</text>
</comment>
<proteinExistence type="inferred from homology"/>
<keyword evidence="5 10" id="KW-0552">Olfaction</keyword>
<keyword evidence="2" id="KW-1003">Cell membrane</keyword>
<gene>
    <name evidence="11" type="ORF">GWI33_011596</name>
</gene>
<dbReference type="InterPro" id="IPR004117">
    <property type="entry name" value="7tm6_olfct_rcpt"/>
</dbReference>
<evidence type="ECO:0000256" key="9">
    <source>
        <dbReference type="ARBA" id="ARBA00023224"/>
    </source>
</evidence>
<feature type="transmembrane region" description="Helical" evidence="10">
    <location>
        <begin position="117"/>
        <end position="136"/>
    </location>
</feature>
<keyword evidence="12" id="KW-1185">Reference proteome</keyword>
<evidence type="ECO:0000256" key="10">
    <source>
        <dbReference type="RuleBase" id="RU351113"/>
    </source>
</evidence>
<dbReference type="GO" id="GO:0005886">
    <property type="term" value="C:plasma membrane"/>
    <property type="evidence" value="ECO:0007669"/>
    <property type="project" value="UniProtKB-SubCell"/>
</dbReference>
<evidence type="ECO:0000256" key="7">
    <source>
        <dbReference type="ARBA" id="ARBA00023136"/>
    </source>
</evidence>
<dbReference type="Proteomes" id="UP000625711">
    <property type="component" value="Unassembled WGS sequence"/>
</dbReference>
<name>A0A834ICM7_RHYFE</name>
<evidence type="ECO:0000256" key="4">
    <source>
        <dbReference type="ARBA" id="ARBA00022692"/>
    </source>
</evidence>
<comment type="subcellular location">
    <subcellularLocation>
        <location evidence="1 10">Cell membrane</location>
        <topology evidence="1 10">Multi-pass membrane protein</topology>
    </subcellularLocation>
</comment>
<evidence type="ECO:0000313" key="12">
    <source>
        <dbReference type="Proteomes" id="UP000625711"/>
    </source>
</evidence>
<evidence type="ECO:0000313" key="11">
    <source>
        <dbReference type="EMBL" id="KAF7275560.1"/>
    </source>
</evidence>
<evidence type="ECO:0000256" key="2">
    <source>
        <dbReference type="ARBA" id="ARBA00022475"/>
    </source>
</evidence>
<dbReference type="PANTHER" id="PTHR21137:SF3">
    <property type="entry name" value="ODORANT RECEPTOR 30A-RELATED"/>
    <property type="match status" value="1"/>
</dbReference>
<feature type="transmembrane region" description="Helical" evidence="10">
    <location>
        <begin position="255"/>
        <end position="278"/>
    </location>
</feature>
<reference evidence="11" key="1">
    <citation type="submission" date="2020-08" db="EMBL/GenBank/DDBJ databases">
        <title>Genome sequencing and assembly of the red palm weevil Rhynchophorus ferrugineus.</title>
        <authorList>
            <person name="Dias G.B."/>
            <person name="Bergman C.M."/>
            <person name="Manee M."/>
        </authorList>
    </citation>
    <scope>NUCLEOTIDE SEQUENCE</scope>
    <source>
        <strain evidence="11">AA-2017</strain>
        <tissue evidence="11">Whole larva</tissue>
    </source>
</reference>
<dbReference type="Pfam" id="PF02949">
    <property type="entry name" value="7tm_6"/>
    <property type="match status" value="1"/>
</dbReference>
<evidence type="ECO:0000256" key="1">
    <source>
        <dbReference type="ARBA" id="ARBA00004651"/>
    </source>
</evidence>
<keyword evidence="3 10" id="KW-0716">Sensory transduction</keyword>